<proteinExistence type="predicted"/>
<comment type="caution">
    <text evidence="1">The sequence shown here is derived from an EMBL/GenBank/DDBJ whole genome shotgun (WGS) entry which is preliminary data.</text>
</comment>
<reference evidence="1 2" key="1">
    <citation type="submission" date="2018-02" db="EMBL/GenBank/DDBJ databases">
        <title>Genomic Reconstructions from Amazon Rainforest and Pasture Soil Reveal Novel Insights into the Physiology of Candidate Phyla in Tropical Sites.</title>
        <authorList>
            <person name="Kroeger M.E."/>
            <person name="Delmont T."/>
            <person name="Eren A.M."/>
            <person name="Guo J."/>
            <person name="Meyer K.M."/>
            <person name="Khan K."/>
            <person name="Rodrigues J.L.M."/>
            <person name="Bohannan B.J.M."/>
            <person name="Tringe S."/>
            <person name="Borges C.D."/>
            <person name="Tiedje J."/>
            <person name="Tsai S.M."/>
            <person name="Nusslein K."/>
        </authorList>
    </citation>
    <scope>NUCLEOTIDE SEQUENCE [LARGE SCALE GENOMIC DNA]</scope>
    <source>
        <strain evidence="1">Amazon FNV 2010 28 9</strain>
    </source>
</reference>
<name>A0A317JPZ4_9BACT</name>
<gene>
    <name evidence="1" type="ORF">C5B42_02975</name>
</gene>
<dbReference type="EMBL" id="PSRQ01000032">
    <property type="protein sequence ID" value="PWU23490.1"/>
    <property type="molecule type" value="Genomic_DNA"/>
</dbReference>
<dbReference type="Proteomes" id="UP000246104">
    <property type="component" value="Unassembled WGS sequence"/>
</dbReference>
<evidence type="ECO:0000313" key="1">
    <source>
        <dbReference type="EMBL" id="PWU23490.1"/>
    </source>
</evidence>
<accession>A0A317JPZ4</accession>
<dbReference type="AlphaFoldDB" id="A0A317JPZ4"/>
<organism evidence="1 2">
    <name type="scientific">Candidatus Cerribacteria bacterium 'Amazon FNV 2010 28 9'</name>
    <dbReference type="NCBI Taxonomy" id="2081795"/>
    <lineage>
        <taxon>Bacteria</taxon>
        <taxon>Candidatus Cerribacteria</taxon>
    </lineage>
</organism>
<protein>
    <submittedName>
        <fullName evidence="1">Uncharacterized protein</fullName>
    </submittedName>
</protein>
<evidence type="ECO:0000313" key="2">
    <source>
        <dbReference type="Proteomes" id="UP000246104"/>
    </source>
</evidence>
<sequence length="102" mass="11876">MALQEEDMLVNIRMNGTEILEGEQEKALQTLRKAAWFIETTQQHIEKDLYAKVTEGERTLFQTMIEELTTHALELGIDNGRIVEVIQAGMRYAEMEWVLRHV</sequence>